<dbReference type="InterPro" id="IPR026272">
    <property type="entry name" value="SdpI"/>
</dbReference>
<dbReference type="Pfam" id="PF13630">
    <property type="entry name" value="SdpI"/>
    <property type="match status" value="1"/>
</dbReference>
<evidence type="ECO:0000313" key="3">
    <source>
        <dbReference type="EMBL" id="SER70056.1"/>
    </source>
</evidence>
<dbReference type="InterPro" id="IPR012867">
    <property type="entry name" value="DUF1648"/>
</dbReference>
<feature type="transmembrane region" description="Helical" evidence="1">
    <location>
        <begin position="9"/>
        <end position="30"/>
    </location>
</feature>
<dbReference type="InterPro" id="IPR025962">
    <property type="entry name" value="SdpI/YhfL"/>
</dbReference>
<feature type="transmembrane region" description="Helical" evidence="1">
    <location>
        <begin position="50"/>
        <end position="73"/>
    </location>
</feature>
<dbReference type="PANTHER" id="PTHR37810">
    <property type="entry name" value="IMMUNITY PROTEIN SDPI"/>
    <property type="match status" value="1"/>
</dbReference>
<keyword evidence="1" id="KW-1133">Transmembrane helix</keyword>
<gene>
    <name evidence="3" type="ORF">SAMN04487884_109105</name>
</gene>
<dbReference type="OrthoDB" id="9808690at2"/>
<organism evidence="3 4">
    <name type="scientific">Butyrivibrio fibrisolvens</name>
    <dbReference type="NCBI Taxonomy" id="831"/>
    <lineage>
        <taxon>Bacteria</taxon>
        <taxon>Bacillati</taxon>
        <taxon>Bacillota</taxon>
        <taxon>Clostridia</taxon>
        <taxon>Lachnospirales</taxon>
        <taxon>Lachnospiraceae</taxon>
        <taxon>Butyrivibrio</taxon>
    </lineage>
</organism>
<proteinExistence type="predicted"/>
<feature type="transmembrane region" description="Helical" evidence="1">
    <location>
        <begin position="187"/>
        <end position="207"/>
    </location>
</feature>
<reference evidence="3 4" key="1">
    <citation type="submission" date="2016-10" db="EMBL/GenBank/DDBJ databases">
        <authorList>
            <person name="de Groot N.N."/>
        </authorList>
    </citation>
    <scope>NUCLEOTIDE SEQUENCE [LARGE SCALE GENOMIC DNA]</scope>
    <source>
        <strain evidence="3 4">AR40</strain>
    </source>
</reference>
<dbReference type="GO" id="GO:0009636">
    <property type="term" value="P:response to toxic substance"/>
    <property type="evidence" value="ECO:0007669"/>
    <property type="project" value="TreeGrafter"/>
</dbReference>
<dbReference type="EMBL" id="FOGJ01000009">
    <property type="protein sequence ID" value="SER70056.1"/>
    <property type="molecule type" value="Genomic_DNA"/>
</dbReference>
<evidence type="ECO:0000313" key="4">
    <source>
        <dbReference type="Proteomes" id="UP000182584"/>
    </source>
</evidence>
<keyword evidence="1" id="KW-0472">Membrane</keyword>
<feature type="transmembrane region" description="Helical" evidence="1">
    <location>
        <begin position="85"/>
        <end position="107"/>
    </location>
</feature>
<feature type="transmembrane region" description="Helical" evidence="1">
    <location>
        <begin position="113"/>
        <end position="134"/>
    </location>
</feature>
<sequence length="216" mass="24190">MLKENKRTLIIASVITILPIIIGIFLWNSFPDVMATHFGADNEGNGFSSKAFAVIGIPMILLAVEWIGALVTAHDPRKQNISPKMFSIMLWIVPVISIVATATMYSYNLGYKMNITFFAELVMGLAFVVLGNYLPKARQNYTIGIKTPWTLSNEDIWNRTHRLAGYLWVVGGITIVVFSLIGFTKVYLMLAIIAVMAVIPYIYSYSLQVKHHNLQS</sequence>
<dbReference type="PANTHER" id="PTHR37810:SF5">
    <property type="entry name" value="IMMUNITY PROTEIN SDPI"/>
    <property type="match status" value="1"/>
</dbReference>
<dbReference type="AlphaFoldDB" id="A0A1H9RBC9"/>
<feature type="domain" description="DUF1648" evidence="2">
    <location>
        <begin position="14"/>
        <end position="61"/>
    </location>
</feature>
<dbReference type="Proteomes" id="UP000182584">
    <property type="component" value="Unassembled WGS sequence"/>
</dbReference>
<keyword evidence="1" id="KW-0812">Transmembrane</keyword>
<name>A0A1H9RBC9_BUTFI</name>
<dbReference type="RefSeq" id="WP_081357011.1">
    <property type="nucleotide sequence ID" value="NZ_FOGJ01000009.1"/>
</dbReference>
<dbReference type="PIRSF" id="PIRSF038959">
    <property type="entry name" value="SdpI"/>
    <property type="match status" value="1"/>
</dbReference>
<feature type="transmembrane region" description="Helical" evidence="1">
    <location>
        <begin position="163"/>
        <end position="181"/>
    </location>
</feature>
<evidence type="ECO:0000256" key="1">
    <source>
        <dbReference type="SAM" id="Phobius"/>
    </source>
</evidence>
<protein>
    <submittedName>
        <fullName evidence="3">Uncharacterized membrane protein</fullName>
    </submittedName>
</protein>
<evidence type="ECO:0000259" key="2">
    <source>
        <dbReference type="Pfam" id="PF07853"/>
    </source>
</evidence>
<accession>A0A1H9RBC9</accession>
<dbReference type="Pfam" id="PF07853">
    <property type="entry name" value="DUF1648"/>
    <property type="match status" value="1"/>
</dbReference>